<proteinExistence type="predicted"/>
<evidence type="ECO:0000256" key="8">
    <source>
        <dbReference type="SAM" id="Phobius"/>
    </source>
</evidence>
<feature type="transmembrane region" description="Helical" evidence="8">
    <location>
        <begin position="255"/>
        <end position="277"/>
    </location>
</feature>
<evidence type="ECO:0000256" key="6">
    <source>
        <dbReference type="ARBA" id="ARBA00022989"/>
    </source>
</evidence>
<gene>
    <name evidence="10" type="ORF">NIES30_19790</name>
</gene>
<evidence type="ECO:0000256" key="7">
    <source>
        <dbReference type="ARBA" id="ARBA00023136"/>
    </source>
</evidence>
<keyword evidence="3" id="KW-0328">Glycosyltransferase</keyword>
<feature type="transmembrane region" description="Helical" evidence="8">
    <location>
        <begin position="348"/>
        <end position="369"/>
    </location>
</feature>
<evidence type="ECO:0000313" key="11">
    <source>
        <dbReference type="Proteomes" id="UP000185557"/>
    </source>
</evidence>
<comment type="subcellular location">
    <subcellularLocation>
        <location evidence="1">Cell membrane</location>
        <topology evidence="1">Multi-pass membrane protein</topology>
    </subcellularLocation>
</comment>
<name>A0A1U7J0Z1_9CYAN</name>
<accession>A0A1U7J0Z1</accession>
<keyword evidence="6 8" id="KW-1133">Transmembrane helix</keyword>
<feature type="transmembrane region" description="Helical" evidence="8">
    <location>
        <begin position="84"/>
        <end position="103"/>
    </location>
</feature>
<evidence type="ECO:0000256" key="3">
    <source>
        <dbReference type="ARBA" id="ARBA00022676"/>
    </source>
</evidence>
<feature type="transmembrane region" description="Helical" evidence="8">
    <location>
        <begin position="208"/>
        <end position="228"/>
    </location>
</feature>
<keyword evidence="11" id="KW-1185">Reference proteome</keyword>
<dbReference type="PANTHER" id="PTHR33908:SF11">
    <property type="entry name" value="MEMBRANE PROTEIN"/>
    <property type="match status" value="1"/>
</dbReference>
<keyword evidence="2" id="KW-1003">Cell membrane</keyword>
<dbReference type="STRING" id="549789.NIES30_19790"/>
<dbReference type="AlphaFoldDB" id="A0A1U7J0Z1"/>
<keyword evidence="7 8" id="KW-0472">Membrane</keyword>
<protein>
    <recommendedName>
        <fullName evidence="9">Glycosyltransferase RgtA/B/C/D-like domain-containing protein</fullName>
    </recommendedName>
</protein>
<dbReference type="RefSeq" id="WP_073610179.1">
    <property type="nucleotide sequence ID" value="NZ_MRCG01000017.1"/>
</dbReference>
<organism evidence="10 11">
    <name type="scientific">Phormidium tenue NIES-30</name>
    <dbReference type="NCBI Taxonomy" id="549789"/>
    <lineage>
        <taxon>Bacteria</taxon>
        <taxon>Bacillati</taxon>
        <taxon>Cyanobacteriota</taxon>
        <taxon>Cyanophyceae</taxon>
        <taxon>Oscillatoriophycideae</taxon>
        <taxon>Oscillatoriales</taxon>
        <taxon>Oscillatoriaceae</taxon>
        <taxon>Phormidium</taxon>
    </lineage>
</organism>
<feature type="transmembrane region" description="Helical" evidence="8">
    <location>
        <begin position="12"/>
        <end position="34"/>
    </location>
</feature>
<feature type="transmembrane region" description="Helical" evidence="8">
    <location>
        <begin position="109"/>
        <end position="127"/>
    </location>
</feature>
<evidence type="ECO:0000256" key="2">
    <source>
        <dbReference type="ARBA" id="ARBA00022475"/>
    </source>
</evidence>
<dbReference type="Proteomes" id="UP000185557">
    <property type="component" value="Unassembled WGS sequence"/>
</dbReference>
<dbReference type="GO" id="GO:0005886">
    <property type="term" value="C:plasma membrane"/>
    <property type="evidence" value="ECO:0007669"/>
    <property type="project" value="UniProtKB-SubCell"/>
</dbReference>
<dbReference type="InterPro" id="IPR050297">
    <property type="entry name" value="LipidA_mod_glycosyltrf_83"/>
</dbReference>
<sequence length="526" mass="59276">MSKRWAFFQSPVWAWGRWVLLGFLALRVVFWLTAFPNPDEAYYWLWGQRPSFSYYDHPPFHAWVQGVFASGLGRSAVVLRLPNLVSSGVLGFTVFHICRYLYGDQARDRFWLVILLGLSSPLFFWYLGLAWHDHWLVTWAVVSSFLFVRYVDSVVENPSQGSGRDLYGAAIFLGLAGLCKYNAVFVGLGFLAMILADRRRWQVLRDRRLYLALGLLLLVLSPILIWNVQHDFFSFRFYRDRTAGGGLNLNLLQPVVFLALCGLILGPIQSWSIIRLLRQRGKTAMARASCYPALAIWIFGLSTAAFTALSTVSVALFYWNILAYPLLFPLLSDQFYRPQWSKPVRAGQLAIAQGLGLFAATALVAYYTVIPLGTFFGSVDPDGAALYGWPQVAQAVTTQADDLDDPLLLTTDYRSASALAYALNNPDVLAISGRLDQFDFWYNAPDLEGRDAVLLGETWHPICPTHLAMFDRVDPPATLEVRRFGQVLQTYEMVRGYGFRAGPEGYPLTPDYPLAFTSNGEQCLPE</sequence>
<feature type="transmembrane region" description="Helical" evidence="8">
    <location>
        <begin position="316"/>
        <end position="336"/>
    </location>
</feature>
<evidence type="ECO:0000256" key="1">
    <source>
        <dbReference type="ARBA" id="ARBA00004651"/>
    </source>
</evidence>
<evidence type="ECO:0000313" key="10">
    <source>
        <dbReference type="EMBL" id="OKH45371.1"/>
    </source>
</evidence>
<dbReference type="GO" id="GO:0009103">
    <property type="term" value="P:lipopolysaccharide biosynthetic process"/>
    <property type="evidence" value="ECO:0007669"/>
    <property type="project" value="UniProtKB-ARBA"/>
</dbReference>
<dbReference type="PANTHER" id="PTHR33908">
    <property type="entry name" value="MANNOSYLTRANSFERASE YKCB-RELATED"/>
    <property type="match status" value="1"/>
</dbReference>
<keyword evidence="4" id="KW-0808">Transferase</keyword>
<dbReference type="OrthoDB" id="9811222at2"/>
<keyword evidence="5 8" id="KW-0812">Transmembrane</keyword>
<feature type="transmembrane region" description="Helical" evidence="8">
    <location>
        <begin position="171"/>
        <end position="196"/>
    </location>
</feature>
<evidence type="ECO:0000259" key="9">
    <source>
        <dbReference type="Pfam" id="PF13231"/>
    </source>
</evidence>
<evidence type="ECO:0000256" key="5">
    <source>
        <dbReference type="ARBA" id="ARBA00022692"/>
    </source>
</evidence>
<reference evidence="10 11" key="1">
    <citation type="submission" date="2016-11" db="EMBL/GenBank/DDBJ databases">
        <title>Draft Genome Sequences of Nine Cyanobacterial Strains from Diverse Habitats.</title>
        <authorList>
            <person name="Zhu T."/>
            <person name="Hou S."/>
            <person name="Lu X."/>
            <person name="Hess W.R."/>
        </authorList>
    </citation>
    <scope>NUCLEOTIDE SEQUENCE [LARGE SCALE GENOMIC DNA]</scope>
    <source>
        <strain evidence="10 11">NIES-30</strain>
    </source>
</reference>
<feature type="domain" description="Glycosyltransferase RgtA/B/C/D-like" evidence="9">
    <location>
        <begin position="56"/>
        <end position="226"/>
    </location>
</feature>
<dbReference type="InterPro" id="IPR038731">
    <property type="entry name" value="RgtA/B/C-like"/>
</dbReference>
<dbReference type="EMBL" id="MRCG01000017">
    <property type="protein sequence ID" value="OKH45371.1"/>
    <property type="molecule type" value="Genomic_DNA"/>
</dbReference>
<comment type="caution">
    <text evidence="10">The sequence shown here is derived from an EMBL/GenBank/DDBJ whole genome shotgun (WGS) entry which is preliminary data.</text>
</comment>
<dbReference type="GO" id="GO:0016763">
    <property type="term" value="F:pentosyltransferase activity"/>
    <property type="evidence" value="ECO:0007669"/>
    <property type="project" value="TreeGrafter"/>
</dbReference>
<dbReference type="Pfam" id="PF13231">
    <property type="entry name" value="PMT_2"/>
    <property type="match status" value="1"/>
</dbReference>
<feature type="transmembrane region" description="Helical" evidence="8">
    <location>
        <begin position="289"/>
        <end position="310"/>
    </location>
</feature>
<evidence type="ECO:0000256" key="4">
    <source>
        <dbReference type="ARBA" id="ARBA00022679"/>
    </source>
</evidence>